<dbReference type="PANTHER" id="PTHR34472:SF1">
    <property type="entry name" value="SULFUR CARRIER PROTEIN THIS"/>
    <property type="match status" value="1"/>
</dbReference>
<dbReference type="Proteomes" id="UP001283366">
    <property type="component" value="Unassembled WGS sequence"/>
</dbReference>
<dbReference type="InterPro" id="IPR010035">
    <property type="entry name" value="Thi_S"/>
</dbReference>
<dbReference type="EMBL" id="JAWRCO010000001">
    <property type="protein sequence ID" value="MDW6002446.1"/>
    <property type="molecule type" value="Genomic_DNA"/>
</dbReference>
<evidence type="ECO:0000313" key="1">
    <source>
        <dbReference type="EMBL" id="MDW6002446.1"/>
    </source>
</evidence>
<dbReference type="InterPro" id="IPR016155">
    <property type="entry name" value="Mopterin_synth/thiamin_S_b"/>
</dbReference>
<name>A0A1Y6IWH4_9VIBR</name>
<dbReference type="RefSeq" id="WP_087482034.1">
    <property type="nucleotide sequence ID" value="NZ_AP024883.1"/>
</dbReference>
<dbReference type="NCBIfam" id="TIGR01683">
    <property type="entry name" value="thiS"/>
    <property type="match status" value="1"/>
</dbReference>
<reference evidence="1 4" key="2">
    <citation type="submission" date="2023-11" db="EMBL/GenBank/DDBJ databases">
        <title>Plant-associative lifestyle of Vibrio porteresiae and its evolutionary dynamics.</title>
        <authorList>
            <person name="Rameshkumar N."/>
            <person name="Kirti K."/>
        </authorList>
    </citation>
    <scope>NUCLEOTIDE SEQUENCE [LARGE SCALE GENOMIC DNA]</scope>
    <source>
        <strain evidence="1 4">MSSRF38</strain>
    </source>
</reference>
<proteinExistence type="predicted"/>
<organism evidence="2 3">
    <name type="scientific">Vibrio mangrovi</name>
    <dbReference type="NCBI Taxonomy" id="474394"/>
    <lineage>
        <taxon>Bacteria</taxon>
        <taxon>Pseudomonadati</taxon>
        <taxon>Pseudomonadota</taxon>
        <taxon>Gammaproteobacteria</taxon>
        <taxon>Vibrionales</taxon>
        <taxon>Vibrionaceae</taxon>
        <taxon>Vibrio</taxon>
    </lineage>
</organism>
<evidence type="ECO:0000313" key="2">
    <source>
        <dbReference type="EMBL" id="SMS02025.1"/>
    </source>
</evidence>
<dbReference type="Gene3D" id="3.10.20.30">
    <property type="match status" value="1"/>
</dbReference>
<evidence type="ECO:0000313" key="4">
    <source>
        <dbReference type="Proteomes" id="UP001283366"/>
    </source>
</evidence>
<sequence length="69" mass="7490">MIDIQVTLNQTIYTLSAGTTLAQLISDIGFPEKGCVFALNEQVIAKSRWQMTTLNDGDQISLFQVIAGG</sequence>
<reference evidence="2 3" key="1">
    <citation type="submission" date="2017-05" db="EMBL/GenBank/DDBJ databases">
        <authorList>
            <person name="Song R."/>
            <person name="Chenine A.L."/>
            <person name="Ruprecht R.M."/>
        </authorList>
    </citation>
    <scope>NUCLEOTIDE SEQUENCE [LARGE SCALE GENOMIC DNA]</scope>
    <source>
        <strain evidence="2 3">CECT 7927</strain>
    </source>
</reference>
<protein>
    <submittedName>
        <fullName evidence="2">Sulfur carrier protein ThiS</fullName>
    </submittedName>
</protein>
<evidence type="ECO:0000313" key="3">
    <source>
        <dbReference type="Proteomes" id="UP000196125"/>
    </source>
</evidence>
<dbReference type="AlphaFoldDB" id="A0A1Y6IWH4"/>
<dbReference type="SUPFAM" id="SSF54285">
    <property type="entry name" value="MoaD/ThiS"/>
    <property type="match status" value="1"/>
</dbReference>
<keyword evidence="4" id="KW-1185">Reference proteome</keyword>
<gene>
    <name evidence="2" type="primary">thiS</name>
    <name evidence="1" type="ORF">SBX37_06175</name>
    <name evidence="2" type="ORF">VIM7927_03336</name>
</gene>
<dbReference type="CDD" id="cd00565">
    <property type="entry name" value="Ubl_ThiS"/>
    <property type="match status" value="1"/>
</dbReference>
<dbReference type="PANTHER" id="PTHR34472">
    <property type="entry name" value="SULFUR CARRIER PROTEIN THIS"/>
    <property type="match status" value="1"/>
</dbReference>
<accession>A0A1Y6IWH4</accession>
<dbReference type="InterPro" id="IPR003749">
    <property type="entry name" value="ThiS/MoaD-like"/>
</dbReference>
<dbReference type="EMBL" id="FXXI01000007">
    <property type="protein sequence ID" value="SMS02025.1"/>
    <property type="molecule type" value="Genomic_DNA"/>
</dbReference>
<dbReference type="InterPro" id="IPR012675">
    <property type="entry name" value="Beta-grasp_dom_sf"/>
</dbReference>
<dbReference type="Proteomes" id="UP000196125">
    <property type="component" value="Unassembled WGS sequence"/>
</dbReference>
<dbReference type="Pfam" id="PF02597">
    <property type="entry name" value="ThiS"/>
    <property type="match status" value="1"/>
</dbReference>
<dbReference type="OrthoDB" id="6388078at2"/>